<evidence type="ECO:0000313" key="1">
    <source>
        <dbReference type="EMBL" id="KAI4383903.1"/>
    </source>
</evidence>
<gene>
    <name evidence="1" type="ORF">MLD38_009692</name>
</gene>
<comment type="caution">
    <text evidence="1">The sequence shown here is derived from an EMBL/GenBank/DDBJ whole genome shotgun (WGS) entry which is preliminary data.</text>
</comment>
<keyword evidence="2" id="KW-1185">Reference proteome</keyword>
<name>A0ACB9RZV3_9MYRT</name>
<reference evidence="2" key="1">
    <citation type="journal article" date="2023" name="Front. Plant Sci.">
        <title>Chromosomal-level genome assembly of Melastoma candidum provides insights into trichome evolution.</title>
        <authorList>
            <person name="Zhong Y."/>
            <person name="Wu W."/>
            <person name="Sun C."/>
            <person name="Zou P."/>
            <person name="Liu Y."/>
            <person name="Dai S."/>
            <person name="Zhou R."/>
        </authorList>
    </citation>
    <scope>NUCLEOTIDE SEQUENCE [LARGE SCALE GENOMIC DNA]</scope>
</reference>
<dbReference type="Proteomes" id="UP001057402">
    <property type="component" value="Chromosome 3"/>
</dbReference>
<sequence length="118" mass="13321">MEVPVVDLSKYLAFAGDRELEEGVGEQCREVSRILSDTGALVVKDPRCSAQDNDRFGEVLLRAPMSSREARRGLTSITRSYIHIDRDRDIYVSLPCGVCCSFRDNSSSWLSWCNSRRS</sequence>
<accession>A0ACB9RZV3</accession>
<evidence type="ECO:0000313" key="2">
    <source>
        <dbReference type="Proteomes" id="UP001057402"/>
    </source>
</evidence>
<organism evidence="1 2">
    <name type="scientific">Melastoma candidum</name>
    <dbReference type="NCBI Taxonomy" id="119954"/>
    <lineage>
        <taxon>Eukaryota</taxon>
        <taxon>Viridiplantae</taxon>
        <taxon>Streptophyta</taxon>
        <taxon>Embryophyta</taxon>
        <taxon>Tracheophyta</taxon>
        <taxon>Spermatophyta</taxon>
        <taxon>Magnoliopsida</taxon>
        <taxon>eudicotyledons</taxon>
        <taxon>Gunneridae</taxon>
        <taxon>Pentapetalae</taxon>
        <taxon>rosids</taxon>
        <taxon>malvids</taxon>
        <taxon>Myrtales</taxon>
        <taxon>Melastomataceae</taxon>
        <taxon>Melastomatoideae</taxon>
        <taxon>Melastomateae</taxon>
        <taxon>Melastoma</taxon>
    </lineage>
</organism>
<dbReference type="EMBL" id="CM042882">
    <property type="protein sequence ID" value="KAI4383903.1"/>
    <property type="molecule type" value="Genomic_DNA"/>
</dbReference>
<protein>
    <submittedName>
        <fullName evidence="1">Uncharacterized protein</fullName>
    </submittedName>
</protein>
<proteinExistence type="predicted"/>